<keyword evidence="1" id="KW-0472">Membrane</keyword>
<feature type="transmembrane region" description="Helical" evidence="1">
    <location>
        <begin position="51"/>
        <end position="67"/>
    </location>
</feature>
<accession>A0A9D1J393</accession>
<reference evidence="2" key="1">
    <citation type="submission" date="2020-10" db="EMBL/GenBank/DDBJ databases">
        <authorList>
            <person name="Gilroy R."/>
        </authorList>
    </citation>
    <scope>NUCLEOTIDE SEQUENCE</scope>
    <source>
        <strain evidence="2">CHK184-20233</strain>
    </source>
</reference>
<organism evidence="2 3">
    <name type="scientific">Candidatus Onthousia excrementipullorum</name>
    <dbReference type="NCBI Taxonomy" id="2840884"/>
    <lineage>
        <taxon>Bacteria</taxon>
        <taxon>Bacillati</taxon>
        <taxon>Bacillota</taxon>
        <taxon>Bacilli</taxon>
        <taxon>Candidatus Onthousia</taxon>
    </lineage>
</organism>
<comment type="caution">
    <text evidence="2">The sequence shown here is derived from an EMBL/GenBank/DDBJ whole genome shotgun (WGS) entry which is preliminary data.</text>
</comment>
<keyword evidence="1" id="KW-1133">Transmembrane helix</keyword>
<feature type="transmembrane region" description="Helical" evidence="1">
    <location>
        <begin position="276"/>
        <end position="297"/>
    </location>
</feature>
<dbReference type="Proteomes" id="UP000824232">
    <property type="component" value="Unassembled WGS sequence"/>
</dbReference>
<feature type="transmembrane region" description="Helical" evidence="1">
    <location>
        <begin position="138"/>
        <end position="154"/>
    </location>
</feature>
<protein>
    <submittedName>
        <fullName evidence="2">Uncharacterized protein</fullName>
    </submittedName>
</protein>
<sequence>MSLKIIIISLIIITVLMVSYIITGDNNILLLYLLILIYPGEDFEKFIKKDIIIRVVLCTIVIILYNMDLTNNYFMYRPDGRIRSSMGFAHPNNFGMYMFTICADYVYLNYQKFKIKNYLVILIMALLIYFVSNSRTSVIGLLLLLVLIFLSQKLKIKYLYNNFFKFIIINLPIIFIALTLIFVNLYNNHNEFVIKVNEILSNRIFYASSFLNEYDINLLGNKINYISTQEAKLISERASVLDNSYLSLVLNYGILTFIIIYYLLRKIINTAYEKKDGAMLSIITVYVLICMIESILYKYQFDIYIMYFALYLHQYSKKLGDNYE</sequence>
<gene>
    <name evidence="2" type="ORF">IAB38_03425</name>
</gene>
<evidence type="ECO:0000313" key="2">
    <source>
        <dbReference type="EMBL" id="HIR59080.1"/>
    </source>
</evidence>
<evidence type="ECO:0000313" key="3">
    <source>
        <dbReference type="Proteomes" id="UP000824232"/>
    </source>
</evidence>
<keyword evidence="1" id="KW-0812">Transmembrane</keyword>
<feature type="transmembrane region" description="Helical" evidence="1">
    <location>
        <begin position="87"/>
        <end position="108"/>
    </location>
</feature>
<feature type="transmembrane region" description="Helical" evidence="1">
    <location>
        <begin position="6"/>
        <end position="39"/>
    </location>
</feature>
<name>A0A9D1J393_9FIRM</name>
<dbReference type="EMBL" id="DVHC01000035">
    <property type="protein sequence ID" value="HIR59080.1"/>
    <property type="molecule type" value="Genomic_DNA"/>
</dbReference>
<feature type="transmembrane region" description="Helical" evidence="1">
    <location>
        <begin position="245"/>
        <end position="264"/>
    </location>
</feature>
<reference evidence="2" key="2">
    <citation type="journal article" date="2021" name="PeerJ">
        <title>Extensive microbial diversity within the chicken gut microbiome revealed by metagenomics and culture.</title>
        <authorList>
            <person name="Gilroy R."/>
            <person name="Ravi A."/>
            <person name="Getino M."/>
            <person name="Pursley I."/>
            <person name="Horton D.L."/>
            <person name="Alikhan N.F."/>
            <person name="Baker D."/>
            <person name="Gharbi K."/>
            <person name="Hall N."/>
            <person name="Watson M."/>
            <person name="Adriaenssens E.M."/>
            <person name="Foster-Nyarko E."/>
            <person name="Jarju S."/>
            <person name="Secka A."/>
            <person name="Antonio M."/>
            <person name="Oren A."/>
            <person name="Chaudhuri R.R."/>
            <person name="La Ragione R."/>
            <person name="Hildebrand F."/>
            <person name="Pallen M.J."/>
        </authorList>
    </citation>
    <scope>NUCLEOTIDE SEQUENCE</scope>
    <source>
        <strain evidence="2">CHK184-20233</strain>
    </source>
</reference>
<dbReference type="AlphaFoldDB" id="A0A9D1J393"/>
<evidence type="ECO:0000256" key="1">
    <source>
        <dbReference type="SAM" id="Phobius"/>
    </source>
</evidence>
<feature type="transmembrane region" description="Helical" evidence="1">
    <location>
        <begin position="166"/>
        <end position="186"/>
    </location>
</feature>
<proteinExistence type="predicted"/>